<evidence type="ECO:0000313" key="2">
    <source>
        <dbReference type="Proteomes" id="UP000037046"/>
    </source>
</evidence>
<keyword evidence="2" id="KW-1185">Reference proteome</keyword>
<accession>A0A0L6CQZ2</accession>
<proteinExistence type="predicted"/>
<dbReference type="AlphaFoldDB" id="A0A0L6CQZ2"/>
<dbReference type="Proteomes" id="UP000037046">
    <property type="component" value="Unassembled WGS sequence"/>
</dbReference>
<organism evidence="1 2">
    <name type="scientific">Roseovarius tolerans</name>
    <dbReference type="NCBI Taxonomy" id="74031"/>
    <lineage>
        <taxon>Bacteria</taxon>
        <taxon>Pseudomonadati</taxon>
        <taxon>Pseudomonadota</taxon>
        <taxon>Alphaproteobacteria</taxon>
        <taxon>Rhodobacterales</taxon>
        <taxon>Roseobacteraceae</taxon>
        <taxon>Roseovarius</taxon>
    </lineage>
</organism>
<evidence type="ECO:0000313" key="1">
    <source>
        <dbReference type="EMBL" id="KNX40177.1"/>
    </source>
</evidence>
<name>A0A0L6CQZ2_9RHOB</name>
<comment type="caution">
    <text evidence="1">The sequence shown here is derived from an EMBL/GenBank/DDBJ whole genome shotgun (WGS) entry which is preliminary data.</text>
</comment>
<gene>
    <name evidence="1" type="ORF">ROTO_32660</name>
</gene>
<reference evidence="2" key="1">
    <citation type="submission" date="2015-07" db="EMBL/GenBank/DDBJ databases">
        <title>Draft Genome Sequence of Roseovarius tolerans EL-164, a producer of N-Acylated Alanine Methyl Esters (NAMEs).</title>
        <authorList>
            <person name="Voget S."/>
            <person name="Bruns H."/>
            <person name="Wagner-Doebler I."/>
            <person name="Schulz S."/>
            <person name="Daniel R."/>
        </authorList>
    </citation>
    <scope>NUCLEOTIDE SEQUENCE [LARGE SCALE GENOMIC DNA]</scope>
    <source>
        <strain evidence="2">EL-164</strain>
    </source>
</reference>
<dbReference type="RefSeq" id="WP_050664109.1">
    <property type="nucleotide sequence ID" value="NZ_LGVV01000064.1"/>
</dbReference>
<dbReference type="PATRIC" id="fig|74031.6.peg.3336"/>
<protein>
    <submittedName>
        <fullName evidence="1">Uncharacterized protein</fullName>
    </submittedName>
</protein>
<sequence length="63" mass="6820">MPRPMLPKAEEVAGIAKVLRAEGFQSICIETSPDGRVSITIGEIEGRENVTPLAKWKAKRGVS</sequence>
<dbReference type="EMBL" id="LGVV01000064">
    <property type="protein sequence ID" value="KNX40177.1"/>
    <property type="molecule type" value="Genomic_DNA"/>
</dbReference>